<protein>
    <submittedName>
        <fullName evidence="1">Uncharacterized protein</fullName>
    </submittedName>
</protein>
<dbReference type="AlphaFoldDB" id="A0A4C1X6R1"/>
<comment type="caution">
    <text evidence="1">The sequence shown here is derived from an EMBL/GenBank/DDBJ whole genome shotgun (WGS) entry which is preliminary data.</text>
</comment>
<evidence type="ECO:0000313" key="2">
    <source>
        <dbReference type="Proteomes" id="UP000299102"/>
    </source>
</evidence>
<gene>
    <name evidence="1" type="ORF">EVAR_39775_1</name>
</gene>
<evidence type="ECO:0000313" key="1">
    <source>
        <dbReference type="EMBL" id="GBP58059.1"/>
    </source>
</evidence>
<name>A0A4C1X6R1_EUMVA</name>
<proteinExistence type="predicted"/>
<organism evidence="1 2">
    <name type="scientific">Eumeta variegata</name>
    <name type="common">Bagworm moth</name>
    <name type="synonym">Eumeta japonica</name>
    <dbReference type="NCBI Taxonomy" id="151549"/>
    <lineage>
        <taxon>Eukaryota</taxon>
        <taxon>Metazoa</taxon>
        <taxon>Ecdysozoa</taxon>
        <taxon>Arthropoda</taxon>
        <taxon>Hexapoda</taxon>
        <taxon>Insecta</taxon>
        <taxon>Pterygota</taxon>
        <taxon>Neoptera</taxon>
        <taxon>Endopterygota</taxon>
        <taxon>Lepidoptera</taxon>
        <taxon>Glossata</taxon>
        <taxon>Ditrysia</taxon>
        <taxon>Tineoidea</taxon>
        <taxon>Psychidae</taxon>
        <taxon>Oiketicinae</taxon>
        <taxon>Eumeta</taxon>
    </lineage>
</organism>
<dbReference type="Proteomes" id="UP000299102">
    <property type="component" value="Unassembled WGS sequence"/>
</dbReference>
<sequence length="119" mass="13803">MKYHNAEATICTFVCQQYPCEPQKIKGRKELEFLGMSHSSDTLPHRFLLAVRIVMLNPKFISTNASLNDCIRIFPVDRVRADGTSPSLAAMRHQHSRHPSRVHFFRMNLVISYFMYSTD</sequence>
<dbReference type="EMBL" id="BGZK01000726">
    <property type="protein sequence ID" value="GBP58059.1"/>
    <property type="molecule type" value="Genomic_DNA"/>
</dbReference>
<accession>A0A4C1X6R1</accession>
<reference evidence="1 2" key="1">
    <citation type="journal article" date="2019" name="Commun. Biol.">
        <title>The bagworm genome reveals a unique fibroin gene that provides high tensile strength.</title>
        <authorList>
            <person name="Kono N."/>
            <person name="Nakamura H."/>
            <person name="Ohtoshi R."/>
            <person name="Tomita M."/>
            <person name="Numata K."/>
            <person name="Arakawa K."/>
        </authorList>
    </citation>
    <scope>NUCLEOTIDE SEQUENCE [LARGE SCALE GENOMIC DNA]</scope>
</reference>
<keyword evidence="2" id="KW-1185">Reference proteome</keyword>